<comment type="subcellular location">
    <subcellularLocation>
        <location evidence="10">Endoplasmic reticulum membrane</location>
        <topology evidence="10">Multi-pass membrane protein</topology>
    </subcellularLocation>
    <subcellularLocation>
        <location evidence="1">Membrane</location>
        <topology evidence="1">Multi-pass membrane protein</topology>
    </subcellularLocation>
</comment>
<evidence type="ECO:0000256" key="10">
    <source>
        <dbReference type="RuleBase" id="RU362022"/>
    </source>
</evidence>
<keyword evidence="6 10" id="KW-0949">S-adenosyl-L-methionine</keyword>
<dbReference type="InterPro" id="IPR007269">
    <property type="entry name" value="ICMT_MeTrfase"/>
</dbReference>
<evidence type="ECO:0000256" key="3">
    <source>
        <dbReference type="ARBA" id="ARBA00012151"/>
    </source>
</evidence>
<evidence type="ECO:0000256" key="11">
    <source>
        <dbReference type="SAM" id="MobiDB-lite"/>
    </source>
</evidence>
<evidence type="ECO:0000256" key="1">
    <source>
        <dbReference type="ARBA" id="ARBA00004141"/>
    </source>
</evidence>
<dbReference type="InterPro" id="IPR025770">
    <property type="entry name" value="PPMT_MeTrfase"/>
</dbReference>
<keyword evidence="9 10" id="KW-0472">Membrane</keyword>
<dbReference type="EMBL" id="QVQW01000059">
    <property type="protein sequence ID" value="RKU42237.1"/>
    <property type="molecule type" value="Genomic_DNA"/>
</dbReference>
<name>A0A420Y2Z0_9PEZI</name>
<evidence type="ECO:0000256" key="4">
    <source>
        <dbReference type="ARBA" id="ARBA00022603"/>
    </source>
</evidence>
<dbReference type="AlphaFoldDB" id="A0A420Y2Z0"/>
<feature type="compositionally biased region" description="Basic and acidic residues" evidence="11">
    <location>
        <begin position="1"/>
        <end position="20"/>
    </location>
</feature>
<evidence type="ECO:0000256" key="6">
    <source>
        <dbReference type="ARBA" id="ARBA00022691"/>
    </source>
</evidence>
<dbReference type="GO" id="GO:0032259">
    <property type="term" value="P:methylation"/>
    <property type="evidence" value="ECO:0007669"/>
    <property type="project" value="UniProtKB-KW"/>
</dbReference>
<keyword evidence="7 10" id="KW-0812">Transmembrane</keyword>
<feature type="region of interest" description="Disordered" evidence="11">
    <location>
        <begin position="1"/>
        <end position="34"/>
    </location>
</feature>
<dbReference type="PANTHER" id="PTHR12714:SF9">
    <property type="entry name" value="PROTEIN-S-ISOPRENYLCYSTEINE O-METHYLTRANSFERASE"/>
    <property type="match status" value="1"/>
</dbReference>
<sequence length="273" mass="30847">MANQNHNEDDRFLHQRRDCESPLTSSPSPTLPPPDLNLYARHGRKSLSGIALRSFCLGIALSIGVTLTLTLLVIVPSSLWRLPFFLAALSLFHFLEFYTTAAYNTPAADIASFLLTANWPAYAIAHSAAAFECLVTNLLWPERSWAPMHAGKILLLLGWMATIVGQTVRSAAMVKAGMSFNHVVQQRKGERHVLVTDGVYAVFRHPSYFGFWWWALGTQMVMGNVICFWLYTAVLWRFFSGRIKVEEEFLVKFFGEDYVNYRKRVGTKIPGIP</sequence>
<dbReference type="OrthoDB" id="422086at2759"/>
<evidence type="ECO:0000256" key="9">
    <source>
        <dbReference type="ARBA" id="ARBA00023136"/>
    </source>
</evidence>
<reference evidence="12 13" key="1">
    <citation type="submission" date="2018-08" db="EMBL/GenBank/DDBJ databases">
        <title>Draft genome of the lignicolous fungus Coniochaeta pulveracea.</title>
        <authorList>
            <person name="Borstlap C.J."/>
            <person name="De Witt R.N."/>
            <person name="Botha A."/>
            <person name="Volschenk H."/>
        </authorList>
    </citation>
    <scope>NUCLEOTIDE SEQUENCE [LARGE SCALE GENOMIC DNA]</scope>
    <source>
        <strain evidence="12 13">CAB683</strain>
    </source>
</reference>
<feature type="transmembrane region" description="Helical" evidence="10">
    <location>
        <begin position="50"/>
        <end position="75"/>
    </location>
</feature>
<protein>
    <recommendedName>
        <fullName evidence="3 10">Protein-S-isoprenylcysteine O-methyltransferase</fullName>
        <ecNumber evidence="3 10">2.1.1.100</ecNumber>
    </recommendedName>
</protein>
<feature type="transmembrane region" description="Helical" evidence="10">
    <location>
        <begin position="211"/>
        <end position="236"/>
    </location>
</feature>
<feature type="transmembrane region" description="Helical" evidence="10">
    <location>
        <begin position="82"/>
        <end position="101"/>
    </location>
</feature>
<evidence type="ECO:0000256" key="5">
    <source>
        <dbReference type="ARBA" id="ARBA00022679"/>
    </source>
</evidence>
<evidence type="ECO:0000313" key="13">
    <source>
        <dbReference type="Proteomes" id="UP000275385"/>
    </source>
</evidence>
<dbReference type="Gene3D" id="1.20.120.1630">
    <property type="match status" value="1"/>
</dbReference>
<feature type="transmembrane region" description="Helical" evidence="10">
    <location>
        <begin position="121"/>
        <end position="141"/>
    </location>
</feature>
<dbReference type="GO" id="GO:0005789">
    <property type="term" value="C:endoplasmic reticulum membrane"/>
    <property type="evidence" value="ECO:0007669"/>
    <property type="project" value="UniProtKB-SubCell"/>
</dbReference>
<accession>A0A420Y2Z0</accession>
<dbReference type="PROSITE" id="PS51564">
    <property type="entry name" value="SAM_ICMT"/>
    <property type="match status" value="1"/>
</dbReference>
<keyword evidence="5" id="KW-0808">Transferase</keyword>
<evidence type="ECO:0000256" key="7">
    <source>
        <dbReference type="ARBA" id="ARBA00022692"/>
    </source>
</evidence>
<comment type="catalytic activity">
    <reaction evidence="10">
        <text>[protein]-C-terminal S-[(2E,6E)-farnesyl]-L-cysteine + S-adenosyl-L-methionine = [protein]-C-terminal S-[(2E,6E)-farnesyl]-L-cysteine methyl ester + S-adenosyl-L-homocysteine</text>
        <dbReference type="Rhea" id="RHEA:21672"/>
        <dbReference type="Rhea" id="RHEA-COMP:12125"/>
        <dbReference type="Rhea" id="RHEA-COMP:12126"/>
        <dbReference type="ChEBI" id="CHEBI:57856"/>
        <dbReference type="ChEBI" id="CHEBI:59789"/>
        <dbReference type="ChEBI" id="CHEBI:90510"/>
        <dbReference type="ChEBI" id="CHEBI:90511"/>
        <dbReference type="EC" id="2.1.1.100"/>
    </reaction>
</comment>
<evidence type="ECO:0000313" key="12">
    <source>
        <dbReference type="EMBL" id="RKU42237.1"/>
    </source>
</evidence>
<dbReference type="GO" id="GO:0004671">
    <property type="term" value="F:protein C-terminal S-isoprenylcysteine carboxyl O-methyltransferase activity"/>
    <property type="evidence" value="ECO:0007669"/>
    <property type="project" value="UniProtKB-EC"/>
</dbReference>
<comment type="caution">
    <text evidence="12">The sequence shown here is derived from an EMBL/GenBank/DDBJ whole genome shotgun (WGS) entry which is preliminary data.</text>
</comment>
<feature type="transmembrane region" description="Helical" evidence="10">
    <location>
        <begin position="153"/>
        <end position="172"/>
    </location>
</feature>
<gene>
    <name evidence="12" type="ORF">DL546_002505</name>
</gene>
<proteinExistence type="inferred from homology"/>
<evidence type="ECO:0000256" key="8">
    <source>
        <dbReference type="ARBA" id="ARBA00022989"/>
    </source>
</evidence>
<keyword evidence="10" id="KW-0256">Endoplasmic reticulum</keyword>
<dbReference type="PANTHER" id="PTHR12714">
    <property type="entry name" value="PROTEIN-S ISOPRENYLCYSTEINE O-METHYLTRANSFERASE"/>
    <property type="match status" value="1"/>
</dbReference>
<dbReference type="STRING" id="177199.A0A420Y2Z0"/>
<keyword evidence="8 10" id="KW-1133">Transmembrane helix</keyword>
<comment type="similarity">
    <text evidence="2 10">Belongs to the class VI-like SAM-binding methyltransferase superfamily. Isoprenylcysteine carboxyl methyltransferase family.</text>
</comment>
<dbReference type="Pfam" id="PF04140">
    <property type="entry name" value="ICMT"/>
    <property type="match status" value="1"/>
</dbReference>
<organism evidence="12 13">
    <name type="scientific">Coniochaeta pulveracea</name>
    <dbReference type="NCBI Taxonomy" id="177199"/>
    <lineage>
        <taxon>Eukaryota</taxon>
        <taxon>Fungi</taxon>
        <taxon>Dikarya</taxon>
        <taxon>Ascomycota</taxon>
        <taxon>Pezizomycotina</taxon>
        <taxon>Sordariomycetes</taxon>
        <taxon>Sordariomycetidae</taxon>
        <taxon>Coniochaetales</taxon>
        <taxon>Coniochaetaceae</taxon>
        <taxon>Coniochaeta</taxon>
    </lineage>
</organism>
<evidence type="ECO:0000256" key="2">
    <source>
        <dbReference type="ARBA" id="ARBA00009140"/>
    </source>
</evidence>
<keyword evidence="4 10" id="KW-0489">Methyltransferase</keyword>
<dbReference type="EC" id="2.1.1.100" evidence="3 10"/>
<keyword evidence="13" id="KW-1185">Reference proteome</keyword>
<dbReference type="Proteomes" id="UP000275385">
    <property type="component" value="Unassembled WGS sequence"/>
</dbReference>